<sequence>MVAGSEDLASLLRLRELCHGARAAFDKLRDYVQLNDKNLTHKLSVGEAARCVRGLVERGCRPRELIIELTRSGSPMARRQLAAAILGSFQLAAPEPAAAPSAAATAPAVDEPPDTHFTPAEAIMPTKTLRLPADLCLFSEAAAWATILAFPRLQSLHLLSATPNKATDDNHDEGGGYAPGSGDHDGGLLLSTYWRPDAVAGLRLLATASSFLPDLIELRLSGLVALPPALVPVLTDWRLRRLGLDVDALAPYEAQALAGLTQLQELSLGGNVPEQLLPELLGPLTNLTRLELSSASELSIDLATAQAAITAPCQLRHLEAASAKVDVRALSHLTGLISLSVGTVWCPAPGASRQQLPPLAAAPPQTAGAGGGGAAGHHWPLPPGLRSFALGRRRAAREPSGNACWRQGWPVEGATPQPVDILAGLQVPQRRAAAAEEEEVGASVHDPLPPPQQQLQLHACDGTLFLGLQAGRHLASALCGGEITPAGEQALCGALDFLAACDCSHLHLLAVVAVGGRMGGGGSMAAAASRGPALLPAAAAAGAWRGPACRNARWLARLAPLRALKGLSVKSVELTRGEDVATIVQTLPSLQELHILESCSLPVAAALPLLSGLPRLATLGLGVDDWIRESLALLLRDHLASQALAAKREAMIAALLQLLTTGQYGGVVELWYGESMASSSASEELPPPPAELQDQVERLYRRLDEAGVEGGRSRVRLRCHIW</sequence>
<comment type="caution">
    <text evidence="3">The sequence shown here is derived from an EMBL/GenBank/DDBJ whole genome shotgun (WGS) entry which is preliminary data.</text>
</comment>
<dbReference type="GO" id="GO:0005930">
    <property type="term" value="C:axoneme"/>
    <property type="evidence" value="ECO:0007669"/>
    <property type="project" value="UniProtKB-SubCell"/>
</dbReference>
<dbReference type="Proteomes" id="UP001165080">
    <property type="component" value="Unassembled WGS sequence"/>
</dbReference>
<proteinExistence type="predicted"/>
<feature type="compositionally biased region" description="Low complexity" evidence="2">
    <location>
        <begin position="356"/>
        <end position="367"/>
    </location>
</feature>
<comment type="subcellular location">
    <subcellularLocation>
        <location evidence="1">Cytoplasm</location>
        <location evidence="1">Cytoskeleton</location>
        <location evidence="1">Cilium axoneme</location>
    </subcellularLocation>
</comment>
<gene>
    <name evidence="3" type="primary">PLEST003406</name>
    <name evidence="3" type="ORF">PLESTB_000644900</name>
</gene>
<dbReference type="Gene3D" id="3.80.10.10">
    <property type="entry name" value="Ribonuclease Inhibitor"/>
    <property type="match status" value="1"/>
</dbReference>
<evidence type="ECO:0000256" key="1">
    <source>
        <dbReference type="ARBA" id="ARBA00004430"/>
    </source>
</evidence>
<reference evidence="3 4" key="1">
    <citation type="journal article" date="2023" name="Commun. Biol.">
        <title>Reorganization of the ancestral sex-determining regions during the evolution of trioecy in Pleodorina starrii.</title>
        <authorList>
            <person name="Takahashi K."/>
            <person name="Suzuki S."/>
            <person name="Kawai-Toyooka H."/>
            <person name="Yamamoto K."/>
            <person name="Hamaji T."/>
            <person name="Ootsuki R."/>
            <person name="Yamaguchi H."/>
            <person name="Kawachi M."/>
            <person name="Higashiyama T."/>
            <person name="Nozaki H."/>
        </authorList>
    </citation>
    <scope>NUCLEOTIDE SEQUENCE [LARGE SCALE GENOMIC DNA]</scope>
    <source>
        <strain evidence="3 4">NIES-4479</strain>
    </source>
</reference>
<dbReference type="AlphaFoldDB" id="A0A9W6F1Q7"/>
<organism evidence="3 4">
    <name type="scientific">Pleodorina starrii</name>
    <dbReference type="NCBI Taxonomy" id="330485"/>
    <lineage>
        <taxon>Eukaryota</taxon>
        <taxon>Viridiplantae</taxon>
        <taxon>Chlorophyta</taxon>
        <taxon>core chlorophytes</taxon>
        <taxon>Chlorophyceae</taxon>
        <taxon>CS clade</taxon>
        <taxon>Chlamydomonadales</taxon>
        <taxon>Volvocaceae</taxon>
        <taxon>Pleodorina</taxon>
    </lineage>
</organism>
<name>A0A9W6F1Q7_9CHLO</name>
<accession>A0A9W6F1Q7</accession>
<dbReference type="EMBL" id="BRXU01000006">
    <property type="protein sequence ID" value="GLC52575.1"/>
    <property type="molecule type" value="Genomic_DNA"/>
</dbReference>
<evidence type="ECO:0000313" key="4">
    <source>
        <dbReference type="Proteomes" id="UP001165080"/>
    </source>
</evidence>
<evidence type="ECO:0000256" key="2">
    <source>
        <dbReference type="SAM" id="MobiDB-lite"/>
    </source>
</evidence>
<evidence type="ECO:0000313" key="3">
    <source>
        <dbReference type="EMBL" id="GLC52575.1"/>
    </source>
</evidence>
<protein>
    <submittedName>
        <fullName evidence="3">Uncharacterized protein</fullName>
    </submittedName>
</protein>
<keyword evidence="4" id="KW-1185">Reference proteome</keyword>
<feature type="region of interest" description="Disordered" evidence="2">
    <location>
        <begin position="356"/>
        <end position="375"/>
    </location>
</feature>
<dbReference type="InterPro" id="IPR032675">
    <property type="entry name" value="LRR_dom_sf"/>
</dbReference>
<dbReference type="SUPFAM" id="SSF52047">
    <property type="entry name" value="RNI-like"/>
    <property type="match status" value="1"/>
</dbReference>